<evidence type="ECO:0000313" key="3">
    <source>
        <dbReference type="Proteomes" id="UP000017981"/>
    </source>
</evidence>
<evidence type="ECO:0000256" key="1">
    <source>
        <dbReference type="SAM" id="MobiDB-lite"/>
    </source>
</evidence>
<protein>
    <submittedName>
        <fullName evidence="2">Uncharacterized protein</fullName>
    </submittedName>
</protein>
<proteinExistence type="predicted"/>
<reference evidence="2 3" key="1">
    <citation type="submission" date="2013-01" db="EMBL/GenBank/DDBJ databases">
        <authorList>
            <person name="Bench S."/>
        </authorList>
    </citation>
    <scope>NUCLEOTIDE SEQUENCE [LARGE SCALE GENOMIC DNA]</scope>
    <source>
        <strain evidence="2 3">WH 0005</strain>
    </source>
</reference>
<feature type="compositionally biased region" description="Polar residues" evidence="1">
    <location>
        <begin position="9"/>
        <end position="21"/>
    </location>
</feature>
<accession>T2IS43</accession>
<comment type="caution">
    <text evidence="2">The sequence shown here is derived from an EMBL/GenBank/DDBJ whole genome shotgun (WGS) entry which is preliminary data.</text>
</comment>
<dbReference type="Proteomes" id="UP000017981">
    <property type="component" value="Unassembled WGS sequence"/>
</dbReference>
<sequence length="40" mass="4460">MEVIGHSVTGKQSITKVGRQPNQHSINCNLTLISRQREAK</sequence>
<gene>
    <name evidence="2" type="ORF">CWATWH0005_4144</name>
</gene>
<feature type="region of interest" description="Disordered" evidence="1">
    <location>
        <begin position="1"/>
        <end position="21"/>
    </location>
</feature>
<organism evidence="2 3">
    <name type="scientific">Crocosphaera watsonii WH 0005</name>
    <dbReference type="NCBI Taxonomy" id="423472"/>
    <lineage>
        <taxon>Bacteria</taxon>
        <taxon>Bacillati</taxon>
        <taxon>Cyanobacteriota</taxon>
        <taxon>Cyanophyceae</taxon>
        <taxon>Oscillatoriophycideae</taxon>
        <taxon>Chroococcales</taxon>
        <taxon>Aphanothecaceae</taxon>
        <taxon>Crocosphaera</taxon>
    </lineage>
</organism>
<reference evidence="2 3" key="2">
    <citation type="submission" date="2013-09" db="EMBL/GenBank/DDBJ databases">
        <title>Whole genome comparison of six Crocosphaera watsonii strains with differing phenotypes.</title>
        <authorList>
            <person name="Bench S.R."/>
            <person name="Heller P."/>
            <person name="Frank I."/>
            <person name="Arciniega M."/>
            <person name="Shilova I.N."/>
            <person name="Zehr J.P."/>
        </authorList>
    </citation>
    <scope>NUCLEOTIDE SEQUENCE [LARGE SCALE GENOMIC DNA]</scope>
    <source>
        <strain evidence="2 3">WH 0005</strain>
    </source>
</reference>
<dbReference type="EMBL" id="CAQL01000616">
    <property type="protein sequence ID" value="CCQ56371.1"/>
    <property type="molecule type" value="Genomic_DNA"/>
</dbReference>
<evidence type="ECO:0000313" key="2">
    <source>
        <dbReference type="EMBL" id="CCQ56371.1"/>
    </source>
</evidence>
<dbReference type="AlphaFoldDB" id="T2IS43"/>
<name>T2IS43_CROWT</name>